<evidence type="ECO:0000256" key="1">
    <source>
        <dbReference type="SAM" id="Coils"/>
    </source>
</evidence>
<keyword evidence="3" id="KW-1185">Reference proteome</keyword>
<proteinExistence type="predicted"/>
<evidence type="ECO:0000313" key="3">
    <source>
        <dbReference type="Proteomes" id="UP000475862"/>
    </source>
</evidence>
<keyword evidence="1" id="KW-0175">Coiled coil</keyword>
<dbReference type="Proteomes" id="UP000475862">
    <property type="component" value="Unassembled WGS sequence"/>
</dbReference>
<sequence>MNNTVIFTQNTTETKLEDIIKSITELKTSNAKIISSLNSHTEKINRLDKKIDDLFKNFSILMEENHNLKLKIVNIEERISCIENNKTQIQQHSFEHDTTDELMDRQVRSNNVILFNLPENENGSDLENIKNILTALNENIEHFTFYRTRKIKSTIPDRLRPVSGSLTDQSDIFTILQIQKNLKNSTKWSNIHFSSDKIMKQRDEMANLRKTLQNRRKKGEQNLIIKYVNGIPKIINNTKN</sequence>
<organism evidence="2 3">
    <name type="scientific">Aphis glycines</name>
    <name type="common">Soybean aphid</name>
    <dbReference type="NCBI Taxonomy" id="307491"/>
    <lineage>
        <taxon>Eukaryota</taxon>
        <taxon>Metazoa</taxon>
        <taxon>Ecdysozoa</taxon>
        <taxon>Arthropoda</taxon>
        <taxon>Hexapoda</taxon>
        <taxon>Insecta</taxon>
        <taxon>Pterygota</taxon>
        <taxon>Neoptera</taxon>
        <taxon>Paraneoptera</taxon>
        <taxon>Hemiptera</taxon>
        <taxon>Sternorrhyncha</taxon>
        <taxon>Aphidomorpha</taxon>
        <taxon>Aphidoidea</taxon>
        <taxon>Aphididae</taxon>
        <taxon>Aphidini</taxon>
        <taxon>Aphis</taxon>
        <taxon>Aphis</taxon>
    </lineage>
</organism>
<evidence type="ECO:0000313" key="2">
    <source>
        <dbReference type="EMBL" id="KAE9523488.1"/>
    </source>
</evidence>
<dbReference type="EMBL" id="VYZN01000079">
    <property type="protein sequence ID" value="KAE9523488.1"/>
    <property type="molecule type" value="Genomic_DNA"/>
</dbReference>
<feature type="coiled-coil region" evidence="1">
    <location>
        <begin position="37"/>
        <end position="92"/>
    </location>
</feature>
<name>A0A6G0SZA8_APHGL</name>
<dbReference type="OrthoDB" id="6606635at2759"/>
<dbReference type="AlphaFoldDB" id="A0A6G0SZA8"/>
<reference evidence="2 3" key="1">
    <citation type="submission" date="2019-08" db="EMBL/GenBank/DDBJ databases">
        <title>The genome of the soybean aphid Biotype 1, its phylome, world population structure and adaptation to the North American continent.</title>
        <authorList>
            <person name="Giordano R."/>
            <person name="Donthu R.K."/>
            <person name="Hernandez A.G."/>
            <person name="Wright C.L."/>
            <person name="Zimin A.V."/>
        </authorList>
    </citation>
    <scope>NUCLEOTIDE SEQUENCE [LARGE SCALE GENOMIC DNA]</scope>
    <source>
        <tissue evidence="2">Whole aphids</tissue>
    </source>
</reference>
<protein>
    <submittedName>
        <fullName evidence="2">Uncharacterized protein</fullName>
    </submittedName>
</protein>
<gene>
    <name evidence="2" type="ORF">AGLY_016040</name>
</gene>
<accession>A0A6G0SZA8</accession>
<comment type="caution">
    <text evidence="2">The sequence shown here is derived from an EMBL/GenBank/DDBJ whole genome shotgun (WGS) entry which is preliminary data.</text>
</comment>